<dbReference type="InterPro" id="IPR045474">
    <property type="entry name" value="GEVED"/>
</dbReference>
<keyword evidence="3" id="KW-0378">Hydrolase</keyword>
<accession>A0A4D7JSL8</accession>
<dbReference type="InterPro" id="IPR005320">
    <property type="entry name" value="Peptidase_S51"/>
</dbReference>
<keyword evidence="6" id="KW-0732">Signal</keyword>
<dbReference type="Pfam" id="PF18962">
    <property type="entry name" value="Por_Secre_tail"/>
    <property type="match status" value="1"/>
</dbReference>
<dbReference type="NCBIfam" id="TIGR04183">
    <property type="entry name" value="Por_Secre_tail"/>
    <property type="match status" value="1"/>
</dbReference>
<evidence type="ECO:0000256" key="6">
    <source>
        <dbReference type="SAM" id="SignalP"/>
    </source>
</evidence>
<keyword evidence="2" id="KW-0645">Protease</keyword>
<dbReference type="Pfam" id="PF00041">
    <property type="entry name" value="fn3"/>
    <property type="match status" value="1"/>
</dbReference>
<evidence type="ECO:0000256" key="1">
    <source>
        <dbReference type="ARBA" id="ARBA00006534"/>
    </source>
</evidence>
<organism evidence="8 9">
    <name type="scientific">Mangrovivirga cuniculi</name>
    <dbReference type="NCBI Taxonomy" id="2715131"/>
    <lineage>
        <taxon>Bacteria</taxon>
        <taxon>Pseudomonadati</taxon>
        <taxon>Bacteroidota</taxon>
        <taxon>Cytophagia</taxon>
        <taxon>Cytophagales</taxon>
        <taxon>Mangrovivirgaceae</taxon>
        <taxon>Mangrovivirga</taxon>
    </lineage>
</organism>
<feature type="region of interest" description="Disordered" evidence="5">
    <location>
        <begin position="366"/>
        <end position="386"/>
    </location>
</feature>
<dbReference type="InterPro" id="IPR036116">
    <property type="entry name" value="FN3_sf"/>
</dbReference>
<keyword evidence="4" id="KW-0720">Serine protease</keyword>
<dbReference type="InterPro" id="IPR013783">
    <property type="entry name" value="Ig-like_fold"/>
</dbReference>
<gene>
    <name evidence="8" type="ORF">DCC35_13475</name>
</gene>
<name>A0A4D7JSL8_9BACT</name>
<dbReference type="Proteomes" id="UP000298616">
    <property type="component" value="Chromosome"/>
</dbReference>
<protein>
    <recommendedName>
        <fullName evidence="7">Fibronectin type-III domain-containing protein</fullName>
    </recommendedName>
</protein>
<dbReference type="PANTHER" id="PTHR36175">
    <property type="entry name" value="CYANOPHYCINASE"/>
    <property type="match status" value="1"/>
</dbReference>
<dbReference type="GO" id="GO:0006508">
    <property type="term" value="P:proteolysis"/>
    <property type="evidence" value="ECO:0007669"/>
    <property type="project" value="UniProtKB-KW"/>
</dbReference>
<feature type="domain" description="Fibronectin type-III" evidence="7">
    <location>
        <begin position="382"/>
        <end position="467"/>
    </location>
</feature>
<dbReference type="GO" id="GO:0008236">
    <property type="term" value="F:serine-type peptidase activity"/>
    <property type="evidence" value="ECO:0007669"/>
    <property type="project" value="UniProtKB-KW"/>
</dbReference>
<dbReference type="PANTHER" id="PTHR36175:SF1">
    <property type="entry name" value="CYANOPHYCINASE"/>
    <property type="match status" value="1"/>
</dbReference>
<evidence type="ECO:0000313" key="9">
    <source>
        <dbReference type="Proteomes" id="UP000298616"/>
    </source>
</evidence>
<dbReference type="PROSITE" id="PS50853">
    <property type="entry name" value="FN3"/>
    <property type="match status" value="1"/>
</dbReference>
<dbReference type="SUPFAM" id="SSF52317">
    <property type="entry name" value="Class I glutamine amidotransferase-like"/>
    <property type="match status" value="1"/>
</dbReference>
<evidence type="ECO:0000256" key="3">
    <source>
        <dbReference type="ARBA" id="ARBA00022801"/>
    </source>
</evidence>
<feature type="signal peptide" evidence="6">
    <location>
        <begin position="1"/>
        <end position="22"/>
    </location>
</feature>
<evidence type="ECO:0000313" key="8">
    <source>
        <dbReference type="EMBL" id="QCK15682.1"/>
    </source>
</evidence>
<evidence type="ECO:0000256" key="2">
    <source>
        <dbReference type="ARBA" id="ARBA00022670"/>
    </source>
</evidence>
<dbReference type="CDD" id="cd00063">
    <property type="entry name" value="FN3"/>
    <property type="match status" value="1"/>
</dbReference>
<feature type="chain" id="PRO_5020953906" description="Fibronectin type-III domain-containing protein" evidence="6">
    <location>
        <begin position="23"/>
        <end position="707"/>
    </location>
</feature>
<dbReference type="AlphaFoldDB" id="A0A4D7JSL8"/>
<dbReference type="Pfam" id="PF03575">
    <property type="entry name" value="Peptidase_S51"/>
    <property type="match status" value="1"/>
</dbReference>
<keyword evidence="9" id="KW-1185">Reference proteome</keyword>
<evidence type="ECO:0000256" key="5">
    <source>
        <dbReference type="SAM" id="MobiDB-lite"/>
    </source>
</evidence>
<dbReference type="SMART" id="SM00060">
    <property type="entry name" value="FN3"/>
    <property type="match status" value="1"/>
</dbReference>
<comment type="similarity">
    <text evidence="1">Belongs to the peptidase S51 family.</text>
</comment>
<feature type="compositionally biased region" description="Low complexity" evidence="5">
    <location>
        <begin position="366"/>
        <end position="375"/>
    </location>
</feature>
<dbReference type="CDD" id="cd03145">
    <property type="entry name" value="GAT1_cyanophycinase"/>
    <property type="match status" value="1"/>
</dbReference>
<dbReference type="KEGG" id="fpf:DCC35_13475"/>
<dbReference type="InterPro" id="IPR003961">
    <property type="entry name" value="FN3_dom"/>
</dbReference>
<sequence>MKIFNKFSMAVLIAMLSFYSSAQPSKYDYSLEGGTVNNHGSISPNKATMLIGGAEAGASGEIEATTWFLNNAAGGDYLVIRTGGTGGQAAWVWNNFSSLISSAAELSIDSRKAANDASVAQYIYDAEAIFIAGGDQTSYVENWKDTEVETALNYVINVKGIPISGTSAGMAILGSSYYAPASTGVLSSEILNDPYNNNMTNSLFYDDFLDIPYLSNVITDTHLDRTHGSGNENRYGRVFGFLARSVNDQNSLNRYAIGCEEGAFVCIDSNGIAKVFGSGNNNQSHAYFLQVNCQAPETVQSGSPLVWNNSGQAVKVYQIPGSQDGSGNSFDLNNWTTASGGGWMDWFTTGGYSGFNFINGSGTSTGATSPSGCSGNPEECTAPSSLNSSNITSNSVTISWAATNANSYDLQYRESSSSIWSTINTTSTSENISGLSSNTIYEYRVRSICSSTTSVYSAIDQFSTLSEGGGTVNYCTSSGSSTQYEYIDEVAIDNTSNISGNDSGYGDYTNFTFNLNAGSSHTMYIYPQTSDREIIIAWIDFNQDGDFTDANEEVLYAQTRRRARGTISIPSDAKNGTTRMRVSMKYANDGAPTSCENFQYGEVEDYIINISGGSTARITSSLESIPSKEIDFKKEEMIVYPNPSKGKFSVNISQDELVEIVIHNITGEIIMTQKKKSIDLSHVKAGVYFMTIKTTKRSQVIRLVKKE</sequence>
<reference evidence="8 9" key="1">
    <citation type="submission" date="2018-04" db="EMBL/GenBank/DDBJ databases">
        <title>Complete genome uncultured novel isolate.</title>
        <authorList>
            <person name="Merlino G."/>
        </authorList>
    </citation>
    <scope>NUCLEOTIDE SEQUENCE [LARGE SCALE GENOMIC DNA]</scope>
    <source>
        <strain evidence="9">R1DC9</strain>
    </source>
</reference>
<dbReference type="Pfam" id="PF20009">
    <property type="entry name" value="GEVED"/>
    <property type="match status" value="1"/>
</dbReference>
<dbReference type="EMBL" id="CP028923">
    <property type="protein sequence ID" value="QCK15682.1"/>
    <property type="molecule type" value="Genomic_DNA"/>
</dbReference>
<evidence type="ECO:0000256" key="4">
    <source>
        <dbReference type="ARBA" id="ARBA00022825"/>
    </source>
</evidence>
<dbReference type="Gene3D" id="3.40.50.880">
    <property type="match status" value="1"/>
</dbReference>
<dbReference type="SUPFAM" id="SSF49265">
    <property type="entry name" value="Fibronectin type III"/>
    <property type="match status" value="1"/>
</dbReference>
<dbReference type="Gene3D" id="2.60.40.10">
    <property type="entry name" value="Immunoglobulins"/>
    <property type="match status" value="1"/>
</dbReference>
<dbReference type="InterPro" id="IPR029062">
    <property type="entry name" value="Class_I_gatase-like"/>
</dbReference>
<evidence type="ECO:0000259" key="7">
    <source>
        <dbReference type="PROSITE" id="PS50853"/>
    </source>
</evidence>
<proteinExistence type="inferred from homology"/>
<dbReference type="InterPro" id="IPR026444">
    <property type="entry name" value="Secre_tail"/>
</dbReference>